<comment type="caution">
    <text evidence="1">The sequence shown here is derived from an EMBL/GenBank/DDBJ whole genome shotgun (WGS) entry which is preliminary data.</text>
</comment>
<evidence type="ECO:0000313" key="1">
    <source>
        <dbReference type="EMBL" id="TID25878.1"/>
    </source>
</evidence>
<name>A0A4Z1PBY5_9PEZI</name>
<accession>A0A4Z1PBY5</accession>
<gene>
    <name evidence="1" type="ORF">E6O75_ATG03741</name>
</gene>
<evidence type="ECO:0000313" key="2">
    <source>
        <dbReference type="Proteomes" id="UP000298493"/>
    </source>
</evidence>
<organism evidence="1 2">
    <name type="scientific">Venturia nashicola</name>
    <dbReference type="NCBI Taxonomy" id="86259"/>
    <lineage>
        <taxon>Eukaryota</taxon>
        <taxon>Fungi</taxon>
        <taxon>Dikarya</taxon>
        <taxon>Ascomycota</taxon>
        <taxon>Pezizomycotina</taxon>
        <taxon>Dothideomycetes</taxon>
        <taxon>Pleosporomycetidae</taxon>
        <taxon>Venturiales</taxon>
        <taxon>Venturiaceae</taxon>
        <taxon>Venturia</taxon>
    </lineage>
</organism>
<dbReference type="EMBL" id="SNSC02000003">
    <property type="protein sequence ID" value="TID25878.1"/>
    <property type="molecule type" value="Genomic_DNA"/>
</dbReference>
<dbReference type="AlphaFoldDB" id="A0A4Z1PBY5"/>
<protein>
    <submittedName>
        <fullName evidence="1">Uncharacterized protein</fullName>
    </submittedName>
</protein>
<reference evidence="1 2" key="1">
    <citation type="submission" date="2019-04" db="EMBL/GenBank/DDBJ databases">
        <title>High contiguity whole genome sequence and gene annotation resource for two Venturia nashicola isolates.</title>
        <authorList>
            <person name="Prokchorchik M."/>
            <person name="Won K."/>
            <person name="Lee Y."/>
            <person name="Choi E.D."/>
            <person name="Segonzac C."/>
            <person name="Sohn K.H."/>
        </authorList>
    </citation>
    <scope>NUCLEOTIDE SEQUENCE [LARGE SCALE GENOMIC DNA]</scope>
    <source>
        <strain evidence="1 2">PRI2</strain>
    </source>
</reference>
<sequence>MGLPRSKPAKPSTTFLSLPLELRQKILLQSYKRKRPELHIDYTTSSLLLQSGPSVRDVRAARSFYTHDKRCRRQDQGQERDLAYHRMNVWADRLIKVHQSLGEDLVFVQKMWREDFEKEIKENSRWRKELGEKLKEKERELGLRDRR</sequence>
<keyword evidence="2" id="KW-1185">Reference proteome</keyword>
<dbReference type="Proteomes" id="UP000298493">
    <property type="component" value="Unassembled WGS sequence"/>
</dbReference>
<proteinExistence type="predicted"/>